<proteinExistence type="predicted"/>
<evidence type="ECO:0000256" key="1">
    <source>
        <dbReference type="ARBA" id="ARBA00004123"/>
    </source>
</evidence>
<dbReference type="PANTHER" id="PTHR45781">
    <property type="entry name" value="AGAP000281-PA"/>
    <property type="match status" value="1"/>
</dbReference>
<dbReference type="SUPFAM" id="SSF47095">
    <property type="entry name" value="HMG-box"/>
    <property type="match status" value="1"/>
</dbReference>
<dbReference type="InterPro" id="IPR051365">
    <property type="entry name" value="TOX_HMG-box_domain"/>
</dbReference>
<evidence type="ECO:0000256" key="6">
    <source>
        <dbReference type="ARBA" id="ARBA00023242"/>
    </source>
</evidence>
<keyword evidence="6 7" id="KW-0539">Nucleus</keyword>
<evidence type="ECO:0000256" key="7">
    <source>
        <dbReference type="PROSITE-ProRule" id="PRU00267"/>
    </source>
</evidence>
<comment type="subcellular location">
    <subcellularLocation>
        <location evidence="2">Chromosome</location>
    </subcellularLocation>
    <subcellularLocation>
        <location evidence="1">Nucleus</location>
    </subcellularLocation>
</comment>
<evidence type="ECO:0000259" key="8">
    <source>
        <dbReference type="PROSITE" id="PS50118"/>
    </source>
</evidence>
<dbReference type="Pfam" id="PF00505">
    <property type="entry name" value="HMG_box"/>
    <property type="match status" value="1"/>
</dbReference>
<feature type="DNA-binding region" description="HMG box" evidence="7">
    <location>
        <begin position="72"/>
        <end position="140"/>
    </location>
</feature>
<evidence type="ECO:0000256" key="2">
    <source>
        <dbReference type="ARBA" id="ARBA00004286"/>
    </source>
</evidence>
<keyword evidence="10" id="KW-1185">Reference proteome</keyword>
<keyword evidence="4" id="KW-0597">Phosphoprotein</keyword>
<dbReference type="AlphaFoldDB" id="A0A8R1V598"/>
<evidence type="ECO:0000256" key="3">
    <source>
        <dbReference type="ARBA" id="ARBA00022454"/>
    </source>
</evidence>
<evidence type="ECO:0000256" key="5">
    <source>
        <dbReference type="ARBA" id="ARBA00023125"/>
    </source>
</evidence>
<name>A0A8R1V598_PRIPA</name>
<gene>
    <name evidence="9" type="primary">WBGene00304309</name>
</gene>
<evidence type="ECO:0000313" key="10">
    <source>
        <dbReference type="Proteomes" id="UP000005239"/>
    </source>
</evidence>
<evidence type="ECO:0000256" key="4">
    <source>
        <dbReference type="ARBA" id="ARBA00022553"/>
    </source>
</evidence>
<dbReference type="InterPro" id="IPR036910">
    <property type="entry name" value="HMG_box_dom_sf"/>
</dbReference>
<reference evidence="9" key="2">
    <citation type="submission" date="2022-06" db="UniProtKB">
        <authorList>
            <consortium name="EnsemblMetazoa"/>
        </authorList>
    </citation>
    <scope>IDENTIFICATION</scope>
    <source>
        <strain evidence="9">PS312</strain>
    </source>
</reference>
<dbReference type="EnsemblMetazoa" id="PPA46530.1">
    <property type="protein sequence ID" value="PPA46530.1"/>
    <property type="gene ID" value="WBGene00304309"/>
</dbReference>
<dbReference type="GO" id="GO:0005694">
    <property type="term" value="C:chromosome"/>
    <property type="evidence" value="ECO:0007669"/>
    <property type="project" value="UniProtKB-SubCell"/>
</dbReference>
<keyword evidence="3" id="KW-0158">Chromosome</keyword>
<dbReference type="PROSITE" id="PS50118">
    <property type="entry name" value="HMG_BOX_2"/>
    <property type="match status" value="1"/>
</dbReference>
<sequence>MDEFTQYLGDSCIGLTSLENIEPTIASLDRVTAVERVTVAPWEYGSEPWTMVEPLRDQENAAPGKKGKRRSAECEKSMYAVFFKQQQPIIKSLNPSASFGQISRLIAAAWERVGEEQKKNFKVAAAAAKREEMRKRIALKTIQLCGGQH</sequence>
<keyword evidence="5 7" id="KW-0238">DNA-binding</keyword>
<organism evidence="9 10">
    <name type="scientific">Pristionchus pacificus</name>
    <name type="common">Parasitic nematode worm</name>
    <dbReference type="NCBI Taxonomy" id="54126"/>
    <lineage>
        <taxon>Eukaryota</taxon>
        <taxon>Metazoa</taxon>
        <taxon>Ecdysozoa</taxon>
        <taxon>Nematoda</taxon>
        <taxon>Chromadorea</taxon>
        <taxon>Rhabditida</taxon>
        <taxon>Rhabditina</taxon>
        <taxon>Diplogasteromorpha</taxon>
        <taxon>Diplogasteroidea</taxon>
        <taxon>Neodiplogasteridae</taxon>
        <taxon>Pristionchus</taxon>
    </lineage>
</organism>
<reference evidence="10" key="1">
    <citation type="journal article" date="2008" name="Nat. Genet.">
        <title>The Pristionchus pacificus genome provides a unique perspective on nematode lifestyle and parasitism.</title>
        <authorList>
            <person name="Dieterich C."/>
            <person name="Clifton S.W."/>
            <person name="Schuster L.N."/>
            <person name="Chinwalla A."/>
            <person name="Delehaunty K."/>
            <person name="Dinkelacker I."/>
            <person name="Fulton L."/>
            <person name="Fulton R."/>
            <person name="Godfrey J."/>
            <person name="Minx P."/>
            <person name="Mitreva M."/>
            <person name="Roeseler W."/>
            <person name="Tian H."/>
            <person name="Witte H."/>
            <person name="Yang S.P."/>
            <person name="Wilson R.K."/>
            <person name="Sommer R.J."/>
        </authorList>
    </citation>
    <scope>NUCLEOTIDE SEQUENCE [LARGE SCALE GENOMIC DNA]</scope>
    <source>
        <strain evidence="10">PS312</strain>
    </source>
</reference>
<dbReference type="OrthoDB" id="10027956at2759"/>
<dbReference type="Gene3D" id="1.10.30.10">
    <property type="entry name" value="High mobility group box domain"/>
    <property type="match status" value="1"/>
</dbReference>
<dbReference type="InterPro" id="IPR009071">
    <property type="entry name" value="HMG_box_dom"/>
</dbReference>
<evidence type="ECO:0000313" key="9">
    <source>
        <dbReference type="EnsemblMetazoa" id="PPA46530.1"/>
    </source>
</evidence>
<dbReference type="GO" id="GO:0005634">
    <property type="term" value="C:nucleus"/>
    <property type="evidence" value="ECO:0007669"/>
    <property type="project" value="UniProtKB-SubCell"/>
</dbReference>
<dbReference type="GO" id="GO:0003677">
    <property type="term" value="F:DNA binding"/>
    <property type="evidence" value="ECO:0007669"/>
    <property type="project" value="UniProtKB-UniRule"/>
</dbReference>
<dbReference type="Proteomes" id="UP000005239">
    <property type="component" value="Unassembled WGS sequence"/>
</dbReference>
<accession>A0A8R1V598</accession>
<feature type="domain" description="HMG box" evidence="8">
    <location>
        <begin position="72"/>
        <end position="140"/>
    </location>
</feature>
<protein>
    <recommendedName>
        <fullName evidence="8">HMG box domain-containing protein</fullName>
    </recommendedName>
</protein>
<dbReference type="PANTHER" id="PTHR45781:SF2">
    <property type="entry name" value="TOX HIGH MOBILITY GROUP BOX FAMILY MEMBER 4"/>
    <property type="match status" value="1"/>
</dbReference>